<dbReference type="SUPFAM" id="SSF52540">
    <property type="entry name" value="P-loop containing nucleoside triphosphate hydrolases"/>
    <property type="match status" value="1"/>
</dbReference>
<dbReference type="GO" id="GO:0006302">
    <property type="term" value="P:double-strand break repair"/>
    <property type="evidence" value="ECO:0007669"/>
    <property type="project" value="TreeGrafter"/>
</dbReference>
<feature type="domain" description="RecF/RecN/SMC N-terminal" evidence="15">
    <location>
        <begin position="3"/>
        <end position="373"/>
    </location>
</feature>
<evidence type="ECO:0000256" key="3">
    <source>
        <dbReference type="ARBA" id="ARBA00020170"/>
    </source>
</evidence>
<dbReference type="PROSITE" id="PS00618">
    <property type="entry name" value="RECF_2"/>
    <property type="match status" value="1"/>
</dbReference>
<dbReference type="EMBL" id="JWSZ01000010">
    <property type="protein sequence ID" value="KIC57967.1"/>
    <property type="molecule type" value="Genomic_DNA"/>
</dbReference>
<dbReference type="RefSeq" id="WP_039415221.1">
    <property type="nucleotide sequence ID" value="NZ_JWSZ01000010.1"/>
</dbReference>
<evidence type="ECO:0000256" key="2">
    <source>
        <dbReference type="ARBA" id="ARBA00008016"/>
    </source>
</evidence>
<dbReference type="InterPro" id="IPR001238">
    <property type="entry name" value="DNA-binding_RecF"/>
</dbReference>
<evidence type="ECO:0000256" key="7">
    <source>
        <dbReference type="ARBA" id="ARBA00022763"/>
    </source>
</evidence>
<dbReference type="AlphaFoldDB" id="A0A0B4CN94"/>
<keyword evidence="5 13" id="KW-0235">DNA replication</keyword>
<evidence type="ECO:0000256" key="10">
    <source>
        <dbReference type="ARBA" id="ARBA00023204"/>
    </source>
</evidence>
<proteinExistence type="inferred from homology"/>
<dbReference type="Gene3D" id="3.40.50.300">
    <property type="entry name" value="P-loop containing nucleotide triphosphate hydrolases"/>
    <property type="match status" value="1"/>
</dbReference>
<dbReference type="GO" id="GO:0006260">
    <property type="term" value="P:DNA replication"/>
    <property type="evidence" value="ECO:0007669"/>
    <property type="project" value="UniProtKB-UniRule"/>
</dbReference>
<evidence type="ECO:0000256" key="5">
    <source>
        <dbReference type="ARBA" id="ARBA00022705"/>
    </source>
</evidence>
<evidence type="ECO:0000256" key="14">
    <source>
        <dbReference type="RuleBase" id="RU000578"/>
    </source>
</evidence>
<keyword evidence="7 13" id="KW-0227">DNA damage</keyword>
<feature type="binding site" evidence="13">
    <location>
        <begin position="30"/>
        <end position="37"/>
    </location>
    <ligand>
        <name>ATP</name>
        <dbReference type="ChEBI" id="CHEBI:30616"/>
    </ligand>
</feature>
<keyword evidence="8 13" id="KW-0067">ATP-binding</keyword>
<reference evidence="16 17" key="1">
    <citation type="submission" date="2014-12" db="EMBL/GenBank/DDBJ databases">
        <title>Genome sequencing of Microbacterium hominis TPW29.</title>
        <authorList>
            <person name="Tan P.W."/>
            <person name="Chan K.-G."/>
        </authorList>
    </citation>
    <scope>NUCLEOTIDE SEQUENCE [LARGE SCALE GENOMIC DNA]</scope>
    <source>
        <strain evidence="16 17">TPW29</strain>
    </source>
</reference>
<dbReference type="Proteomes" id="UP000031202">
    <property type="component" value="Unassembled WGS sequence"/>
</dbReference>
<sequence>MIVEQLSLVDFRNYAAADVTLDAGANVFVGRNGQGKTNLAEAIGFFATLGSHRVSQDAPMVRDGADAAIVRMRLAYGDRRVMLEAQVNRTGSNKARVNGSPVKTSELPRYAQVVLFAPEDLQIVRSDPSARRRFADQLLIQRAPRMAGVLSDYDRVLKQRTALLKSARARGVRGDALSTLDVWDDKLVQLGTDVIRARLALVDDLAGPVARAYTAIAGADHRPEMEWMLSIGGLDPDDDDIAAVDGSPATVRGLGAGDIQRIFREQLVAVRASELERGLTLVGPHRDDLLLRVRGLPVKGYASHGESWSVALALRLASAELLRAQSQLGDPVLILDDVFAELDVDRRSRLAALVEGYEQVVVTAAVEEDVPAALRARTVRVVAGTIVAADADEDAKVDDE</sequence>
<dbReference type="HAMAP" id="MF_00365">
    <property type="entry name" value="RecF"/>
    <property type="match status" value="1"/>
</dbReference>
<dbReference type="PANTHER" id="PTHR32182">
    <property type="entry name" value="DNA REPLICATION AND REPAIR PROTEIN RECF"/>
    <property type="match status" value="1"/>
</dbReference>
<comment type="function">
    <text evidence="12 13 14">The RecF protein is involved in DNA metabolism; it is required for DNA replication and normal SOS inducibility. RecF binds preferentially to single-stranded, linear DNA. It also seems to bind ATP.</text>
</comment>
<dbReference type="PANTHER" id="PTHR32182:SF0">
    <property type="entry name" value="DNA REPLICATION AND REPAIR PROTEIN RECF"/>
    <property type="match status" value="1"/>
</dbReference>
<evidence type="ECO:0000256" key="12">
    <source>
        <dbReference type="ARBA" id="ARBA00025401"/>
    </source>
</evidence>
<protein>
    <recommendedName>
        <fullName evidence="3 13">DNA replication and repair protein RecF</fullName>
    </recommendedName>
</protein>
<evidence type="ECO:0000256" key="9">
    <source>
        <dbReference type="ARBA" id="ARBA00023125"/>
    </source>
</evidence>
<evidence type="ECO:0000256" key="4">
    <source>
        <dbReference type="ARBA" id="ARBA00022490"/>
    </source>
</evidence>
<comment type="subcellular location">
    <subcellularLocation>
        <location evidence="1 13 14">Cytoplasm</location>
    </subcellularLocation>
</comment>
<gene>
    <name evidence="13" type="primary">recF</name>
    <name evidence="16" type="ORF">RM52_07775</name>
</gene>
<evidence type="ECO:0000256" key="6">
    <source>
        <dbReference type="ARBA" id="ARBA00022741"/>
    </source>
</evidence>
<keyword evidence="10 13" id="KW-0234">DNA repair</keyword>
<dbReference type="InterPro" id="IPR018078">
    <property type="entry name" value="DNA-binding_RecF_CS"/>
</dbReference>
<evidence type="ECO:0000256" key="1">
    <source>
        <dbReference type="ARBA" id="ARBA00004496"/>
    </source>
</evidence>
<name>A0A0B4CN94_9MICO</name>
<evidence type="ECO:0000313" key="16">
    <source>
        <dbReference type="EMBL" id="KIC57967.1"/>
    </source>
</evidence>
<evidence type="ECO:0000259" key="15">
    <source>
        <dbReference type="Pfam" id="PF02463"/>
    </source>
</evidence>
<comment type="similarity">
    <text evidence="2 13 14">Belongs to the RecF family.</text>
</comment>
<keyword evidence="6 13" id="KW-0547">Nucleotide-binding</keyword>
<keyword evidence="11 13" id="KW-0742">SOS response</keyword>
<evidence type="ECO:0000313" key="17">
    <source>
        <dbReference type="Proteomes" id="UP000031202"/>
    </source>
</evidence>
<dbReference type="InterPro" id="IPR042174">
    <property type="entry name" value="RecF_2"/>
</dbReference>
<dbReference type="InterPro" id="IPR027417">
    <property type="entry name" value="P-loop_NTPase"/>
</dbReference>
<keyword evidence="4 13" id="KW-0963">Cytoplasm</keyword>
<dbReference type="GO" id="GO:0009432">
    <property type="term" value="P:SOS response"/>
    <property type="evidence" value="ECO:0007669"/>
    <property type="project" value="UniProtKB-UniRule"/>
</dbReference>
<dbReference type="Pfam" id="PF02463">
    <property type="entry name" value="SMC_N"/>
    <property type="match status" value="1"/>
</dbReference>
<dbReference type="NCBIfam" id="TIGR00611">
    <property type="entry name" value="recf"/>
    <property type="match status" value="1"/>
</dbReference>
<dbReference type="GO" id="GO:0005524">
    <property type="term" value="F:ATP binding"/>
    <property type="evidence" value="ECO:0007669"/>
    <property type="project" value="UniProtKB-UniRule"/>
</dbReference>
<accession>A0A0B4CN94</accession>
<keyword evidence="9 13" id="KW-0238">DNA-binding</keyword>
<dbReference type="GO" id="GO:0000731">
    <property type="term" value="P:DNA synthesis involved in DNA repair"/>
    <property type="evidence" value="ECO:0007669"/>
    <property type="project" value="TreeGrafter"/>
</dbReference>
<dbReference type="Gene3D" id="1.20.1050.90">
    <property type="entry name" value="RecF/RecN/SMC, N-terminal domain"/>
    <property type="match status" value="1"/>
</dbReference>
<dbReference type="GO" id="GO:0005737">
    <property type="term" value="C:cytoplasm"/>
    <property type="evidence" value="ECO:0007669"/>
    <property type="project" value="UniProtKB-SubCell"/>
</dbReference>
<dbReference type="InterPro" id="IPR003395">
    <property type="entry name" value="RecF/RecN/SMC_N"/>
</dbReference>
<organism evidence="16 17">
    <name type="scientific">Microbacterium hominis</name>
    <dbReference type="NCBI Taxonomy" id="162426"/>
    <lineage>
        <taxon>Bacteria</taxon>
        <taxon>Bacillati</taxon>
        <taxon>Actinomycetota</taxon>
        <taxon>Actinomycetes</taxon>
        <taxon>Micrococcales</taxon>
        <taxon>Microbacteriaceae</taxon>
        <taxon>Microbacterium</taxon>
    </lineage>
</organism>
<dbReference type="GO" id="GO:0003697">
    <property type="term" value="F:single-stranded DNA binding"/>
    <property type="evidence" value="ECO:0007669"/>
    <property type="project" value="UniProtKB-UniRule"/>
</dbReference>
<evidence type="ECO:0000256" key="13">
    <source>
        <dbReference type="HAMAP-Rule" id="MF_00365"/>
    </source>
</evidence>
<evidence type="ECO:0000256" key="11">
    <source>
        <dbReference type="ARBA" id="ARBA00023236"/>
    </source>
</evidence>
<comment type="caution">
    <text evidence="16">The sequence shown here is derived from an EMBL/GenBank/DDBJ whole genome shotgun (WGS) entry which is preliminary data.</text>
</comment>
<evidence type="ECO:0000256" key="8">
    <source>
        <dbReference type="ARBA" id="ARBA00022840"/>
    </source>
</evidence>